<gene>
    <name evidence="1" type="ORF">Tco_1041590</name>
</gene>
<name>A0ABQ5GI14_9ASTR</name>
<evidence type="ECO:0000313" key="1">
    <source>
        <dbReference type="EMBL" id="GJT74865.1"/>
    </source>
</evidence>
<reference evidence="1" key="2">
    <citation type="submission" date="2022-01" db="EMBL/GenBank/DDBJ databases">
        <authorList>
            <person name="Yamashiro T."/>
            <person name="Shiraishi A."/>
            <person name="Satake H."/>
            <person name="Nakayama K."/>
        </authorList>
    </citation>
    <scope>NUCLEOTIDE SEQUENCE</scope>
</reference>
<accession>A0ABQ5GI14</accession>
<reference evidence="1" key="1">
    <citation type="journal article" date="2022" name="Int. J. Mol. Sci.">
        <title>Draft Genome of Tanacetum Coccineum: Genomic Comparison of Closely Related Tanacetum-Family Plants.</title>
        <authorList>
            <person name="Yamashiro T."/>
            <person name="Shiraishi A."/>
            <person name="Nakayama K."/>
            <person name="Satake H."/>
        </authorList>
    </citation>
    <scope>NUCLEOTIDE SEQUENCE</scope>
</reference>
<sequence>MLPIHRLEDQVLSLSDALVPLIEQLSAENLVGETSTSRVSTMITTTALSTTFVQTGSVPPVLVANYEVSGARPSTKVPSPLKIMFEKEELETMLEHPAVD</sequence>
<organism evidence="1 2">
    <name type="scientific">Tanacetum coccineum</name>
    <dbReference type="NCBI Taxonomy" id="301880"/>
    <lineage>
        <taxon>Eukaryota</taxon>
        <taxon>Viridiplantae</taxon>
        <taxon>Streptophyta</taxon>
        <taxon>Embryophyta</taxon>
        <taxon>Tracheophyta</taxon>
        <taxon>Spermatophyta</taxon>
        <taxon>Magnoliopsida</taxon>
        <taxon>eudicotyledons</taxon>
        <taxon>Gunneridae</taxon>
        <taxon>Pentapetalae</taxon>
        <taxon>asterids</taxon>
        <taxon>campanulids</taxon>
        <taxon>Asterales</taxon>
        <taxon>Asteraceae</taxon>
        <taxon>Asteroideae</taxon>
        <taxon>Anthemideae</taxon>
        <taxon>Anthemidinae</taxon>
        <taxon>Tanacetum</taxon>
    </lineage>
</organism>
<dbReference type="EMBL" id="BQNB010018478">
    <property type="protein sequence ID" value="GJT74865.1"/>
    <property type="molecule type" value="Genomic_DNA"/>
</dbReference>
<evidence type="ECO:0000313" key="2">
    <source>
        <dbReference type="Proteomes" id="UP001151760"/>
    </source>
</evidence>
<protein>
    <submittedName>
        <fullName evidence="1">Uncharacterized protein</fullName>
    </submittedName>
</protein>
<proteinExistence type="predicted"/>
<comment type="caution">
    <text evidence="1">The sequence shown here is derived from an EMBL/GenBank/DDBJ whole genome shotgun (WGS) entry which is preliminary data.</text>
</comment>
<keyword evidence="2" id="KW-1185">Reference proteome</keyword>
<dbReference type="Proteomes" id="UP001151760">
    <property type="component" value="Unassembled WGS sequence"/>
</dbReference>